<dbReference type="VEuPathDB" id="MicrosporidiaDB:CWI38_1040p0040"/>
<dbReference type="Gene3D" id="3.40.50.720">
    <property type="entry name" value="NAD(P)-binding Rossmann-like Domain"/>
    <property type="match status" value="1"/>
</dbReference>
<dbReference type="AlphaFoldDB" id="A0A4Q9L192"/>
<dbReference type="SUPFAM" id="SSF69572">
    <property type="entry name" value="Activating enzymes of the ubiquitin-like proteins"/>
    <property type="match status" value="1"/>
</dbReference>
<evidence type="ECO:0000313" key="2">
    <source>
        <dbReference type="EMBL" id="TBU11785.1"/>
    </source>
</evidence>
<gene>
    <name evidence="1" type="ORF">CWI37_0794p0010</name>
    <name evidence="2" type="ORF">CWI38_1040p0040</name>
</gene>
<comment type="caution">
    <text evidence="1">The sequence shown here is derived from an EMBL/GenBank/DDBJ whole genome shotgun (WGS) entry which is preliminary data.</text>
</comment>
<organism evidence="1 4">
    <name type="scientific">Hamiltosporidium tvaerminnensis</name>
    <dbReference type="NCBI Taxonomy" id="1176355"/>
    <lineage>
        <taxon>Eukaryota</taxon>
        <taxon>Fungi</taxon>
        <taxon>Fungi incertae sedis</taxon>
        <taxon>Microsporidia</taxon>
        <taxon>Dubosqiidae</taxon>
        <taxon>Hamiltosporidium</taxon>
    </lineage>
</organism>
<reference evidence="3 4" key="1">
    <citation type="submission" date="2017-12" db="EMBL/GenBank/DDBJ databases">
        <authorList>
            <person name="Pombert J.-F."/>
            <person name="Haag K.L."/>
            <person name="Ebert D."/>
        </authorList>
    </citation>
    <scope>NUCLEOTIDE SEQUENCE [LARGE SCALE GENOMIC DNA]</scope>
    <source>
        <strain evidence="1">FI-OER-3-3</strain>
        <strain evidence="2">IL-G-3</strain>
    </source>
</reference>
<protein>
    <submittedName>
        <fullName evidence="1">Uncharacterized protein</fullName>
    </submittedName>
</protein>
<dbReference type="InterPro" id="IPR035985">
    <property type="entry name" value="Ubiquitin-activating_enz"/>
</dbReference>
<name>A0A4Q9L192_9MICR</name>
<dbReference type="EMBL" id="PITJ01000794">
    <property type="protein sequence ID" value="TBU01143.1"/>
    <property type="molecule type" value="Genomic_DNA"/>
</dbReference>
<accession>A0A4Q9L192</accession>
<dbReference type="VEuPathDB" id="MicrosporidiaDB:CWI37_0794p0010"/>
<dbReference type="EMBL" id="PITK01001040">
    <property type="protein sequence ID" value="TBU11785.1"/>
    <property type="molecule type" value="Genomic_DNA"/>
</dbReference>
<evidence type="ECO:0000313" key="4">
    <source>
        <dbReference type="Proteomes" id="UP000292362"/>
    </source>
</evidence>
<dbReference type="STRING" id="1176355.A0A4Q9L192"/>
<dbReference type="Proteomes" id="UP000292282">
    <property type="component" value="Unassembled WGS sequence"/>
</dbReference>
<evidence type="ECO:0000313" key="1">
    <source>
        <dbReference type="EMBL" id="TBU01143.1"/>
    </source>
</evidence>
<sequence length="180" mass="20888">MEKEISKEEVELYDRQIRIFGFETQKKLLNFTVLILDQENQNRFIAGEIIKNFVLLGVKKIGYNKYAFDSFEKLSPIKITEINENIICDIVNHQNVRYNDYSLTVFIDLKPEVALNNCVFICSKCFSFYFLDQEETCKENCGTKESSVANDCLLGAIFVQEAVKKIKGDIYLSKYTLDLN</sequence>
<dbReference type="GO" id="GO:0008641">
    <property type="term" value="F:ubiquitin-like modifier activating enzyme activity"/>
    <property type="evidence" value="ECO:0007669"/>
    <property type="project" value="InterPro"/>
</dbReference>
<keyword evidence="3" id="KW-1185">Reference proteome</keyword>
<evidence type="ECO:0000313" key="3">
    <source>
        <dbReference type="Proteomes" id="UP000292282"/>
    </source>
</evidence>
<dbReference type="OrthoDB" id="10252231at2759"/>
<proteinExistence type="predicted"/>
<dbReference type="Proteomes" id="UP000292362">
    <property type="component" value="Unassembled WGS sequence"/>
</dbReference>